<dbReference type="EnsemblMetazoa" id="PPA44571.1">
    <property type="protein sequence ID" value="PPA44571.1"/>
    <property type="gene ID" value="WBGene00282940"/>
</dbReference>
<organism evidence="1 2">
    <name type="scientific">Pristionchus pacificus</name>
    <name type="common">Parasitic nematode worm</name>
    <dbReference type="NCBI Taxonomy" id="54126"/>
    <lineage>
        <taxon>Eukaryota</taxon>
        <taxon>Metazoa</taxon>
        <taxon>Ecdysozoa</taxon>
        <taxon>Nematoda</taxon>
        <taxon>Chromadorea</taxon>
        <taxon>Rhabditida</taxon>
        <taxon>Rhabditina</taxon>
        <taxon>Diplogasteromorpha</taxon>
        <taxon>Diplogasteroidea</taxon>
        <taxon>Neodiplogasteridae</taxon>
        <taxon>Pristionchus</taxon>
    </lineage>
</organism>
<dbReference type="Proteomes" id="UP000005239">
    <property type="component" value="Unassembled WGS sequence"/>
</dbReference>
<name>A0A2A6BA18_PRIPA</name>
<evidence type="ECO:0000313" key="2">
    <source>
        <dbReference type="Proteomes" id="UP000005239"/>
    </source>
</evidence>
<reference evidence="2" key="1">
    <citation type="journal article" date="2008" name="Nat. Genet.">
        <title>The Pristionchus pacificus genome provides a unique perspective on nematode lifestyle and parasitism.</title>
        <authorList>
            <person name="Dieterich C."/>
            <person name="Clifton S.W."/>
            <person name="Schuster L.N."/>
            <person name="Chinwalla A."/>
            <person name="Delehaunty K."/>
            <person name="Dinkelacker I."/>
            <person name="Fulton L."/>
            <person name="Fulton R."/>
            <person name="Godfrey J."/>
            <person name="Minx P."/>
            <person name="Mitreva M."/>
            <person name="Roeseler W."/>
            <person name="Tian H."/>
            <person name="Witte H."/>
            <person name="Yang S.P."/>
            <person name="Wilson R.K."/>
            <person name="Sommer R.J."/>
        </authorList>
    </citation>
    <scope>NUCLEOTIDE SEQUENCE [LARGE SCALE GENOMIC DNA]</scope>
    <source>
        <strain evidence="2">PS312</strain>
    </source>
</reference>
<accession>A0A2A6BA18</accession>
<reference evidence="1" key="2">
    <citation type="submission" date="2022-06" db="UniProtKB">
        <authorList>
            <consortium name="EnsemblMetazoa"/>
        </authorList>
    </citation>
    <scope>IDENTIFICATION</scope>
    <source>
        <strain evidence="1">PS312</strain>
    </source>
</reference>
<evidence type="ECO:0000313" key="1">
    <source>
        <dbReference type="EnsemblMetazoa" id="PPA44571.1"/>
    </source>
</evidence>
<gene>
    <name evidence="1" type="primary">WBGene00282940</name>
</gene>
<protein>
    <submittedName>
        <fullName evidence="1">Uncharacterized protein</fullName>
    </submittedName>
</protein>
<proteinExistence type="predicted"/>
<accession>A0A8R1Z769</accession>
<dbReference type="AlphaFoldDB" id="A0A2A6BA18"/>
<sequence>MIGQSWAQNPAEERVGKGTMIYSSNRVCRVSPEKDRQCTSILMPSRGVLSKMLKVDRLVPNRLVLFTRMWENVDQEN</sequence>
<keyword evidence="2" id="KW-1185">Reference proteome</keyword>